<reference evidence="1 2" key="1">
    <citation type="submission" date="2021-06" db="EMBL/GenBank/DDBJ databases">
        <title>Caerostris extrusa draft genome.</title>
        <authorList>
            <person name="Kono N."/>
            <person name="Arakawa K."/>
        </authorList>
    </citation>
    <scope>NUCLEOTIDE SEQUENCE [LARGE SCALE GENOMIC DNA]</scope>
</reference>
<protein>
    <submittedName>
        <fullName evidence="1">Uncharacterized protein</fullName>
    </submittedName>
</protein>
<dbReference type="Proteomes" id="UP001054945">
    <property type="component" value="Unassembled WGS sequence"/>
</dbReference>
<evidence type="ECO:0000313" key="1">
    <source>
        <dbReference type="EMBL" id="GIY62117.1"/>
    </source>
</evidence>
<comment type="caution">
    <text evidence="1">The sequence shown here is derived from an EMBL/GenBank/DDBJ whole genome shotgun (WGS) entry which is preliminary data.</text>
</comment>
<gene>
    <name evidence="1" type="ORF">CEXT_192031</name>
</gene>
<organism evidence="1 2">
    <name type="scientific">Caerostris extrusa</name>
    <name type="common">Bark spider</name>
    <name type="synonym">Caerostris bankana</name>
    <dbReference type="NCBI Taxonomy" id="172846"/>
    <lineage>
        <taxon>Eukaryota</taxon>
        <taxon>Metazoa</taxon>
        <taxon>Ecdysozoa</taxon>
        <taxon>Arthropoda</taxon>
        <taxon>Chelicerata</taxon>
        <taxon>Arachnida</taxon>
        <taxon>Araneae</taxon>
        <taxon>Araneomorphae</taxon>
        <taxon>Entelegynae</taxon>
        <taxon>Araneoidea</taxon>
        <taxon>Araneidae</taxon>
        <taxon>Caerostris</taxon>
    </lineage>
</organism>
<accession>A0AAV4UW37</accession>
<proteinExistence type="predicted"/>
<dbReference type="AlphaFoldDB" id="A0AAV4UW37"/>
<evidence type="ECO:0000313" key="2">
    <source>
        <dbReference type="Proteomes" id="UP001054945"/>
    </source>
</evidence>
<sequence>MIDEIRGLKAARFHPCHCDRNCALNYGDKKKEKSRVQKANCGAWRTRDGYFQRLCVSLSVGGGVQGELLWKHCGFDVDYSISDYGYYKRANSSSFFIVPG</sequence>
<name>A0AAV4UW37_CAEEX</name>
<dbReference type="EMBL" id="BPLR01013580">
    <property type="protein sequence ID" value="GIY62117.1"/>
    <property type="molecule type" value="Genomic_DNA"/>
</dbReference>
<keyword evidence="2" id="KW-1185">Reference proteome</keyword>